<feature type="compositionally biased region" description="Polar residues" evidence="3">
    <location>
        <begin position="913"/>
        <end position="935"/>
    </location>
</feature>
<proteinExistence type="predicted"/>
<dbReference type="AlphaFoldDB" id="A0AAD8HF55"/>
<sequence>MSSKSKLNLNKSTLSETPTPNGKVSKVAPNDKVSSVTPITKVSPATPKVAKLSRGVVKSDNGSASPLPSSRVSVDRSPGSVTSKPVVDRRSPKLSTTPDKQPTRLPKGSELQFQLNVVQEDLKKAKEKLAEVEKEKTQALDELKEAQRFAEEANEKLTTALVAQKRAEEESEIEKFHALEMEQVDIGASQKKKEEQDKEIEDLRNQHSVDISALLSTTHELEKVKQELAMTFDAKNQALCHADEATKIAEIHAEKVEIMSAELVRLRAAFESMNESEVNSNNVASNLKSEVQTLVEELEKAKEYENEARKYKIMVMELESEIETLKHELQKGNGYVQKLAENEAAVEQLSIELEAAKIAEACASAKARDYGMEAAKNSEIEMELKSEVDTLTQKLDKAKDYEQQILVANELTLEHFKAELEAAKMAESHAHYLVEERQKRVEELELHSEQANQLERSALESLNTIKKQLEESNDLLHDAESEVSSLKEKLGSLELSIGSQRIDLEESERRVDIANKQASDLAKEVESLKFMLDTVKDEKTQALKNEKLSATTVEAMLEEKNKLIIELDTSREEEEKSKKAMESLASALHEVSSEARQMKEKLLSSQDEHENLKTQVENLELELRASNEKYEGMLDDARCEIDVLNQELEQSKHDQQTVKANWEQKELHLMDSVNKSEEENTSLTEEVSRLVSLLKDAESEACAAKKEEAQVKDSLAEAEHEVDYLKKILGETKAESMRLKESLLDKENELQSIIQENEELQSKEFTSLKKVDEFSKLLEEAMTRERAEENAELTDSEKDYDMLPKVVEFSEQNGNGKIENSKSELPHQNFQVLVQEIPLEDSNAVYVKGVDAVSKSKDLNGKPNWNENKEKEDDKVEVEFKMWESCKIEDRDFLEPDKEFDEEMDSKAENESFDQINGSFLSENLESGGSSPTKELSQKKKNPLLRKFGSLLKKKGTSNQK</sequence>
<name>A0AAD8HF55_9APIA</name>
<dbReference type="EMBL" id="JAUIZM010000009">
    <property type="protein sequence ID" value="KAK1366335.1"/>
    <property type="molecule type" value="Genomic_DNA"/>
</dbReference>
<feature type="compositionally biased region" description="Polar residues" evidence="3">
    <location>
        <begin position="60"/>
        <end position="72"/>
    </location>
</feature>
<feature type="coiled-coil region" evidence="2">
    <location>
        <begin position="115"/>
        <end position="206"/>
    </location>
</feature>
<organism evidence="4 5">
    <name type="scientific">Heracleum sosnowskyi</name>
    <dbReference type="NCBI Taxonomy" id="360622"/>
    <lineage>
        <taxon>Eukaryota</taxon>
        <taxon>Viridiplantae</taxon>
        <taxon>Streptophyta</taxon>
        <taxon>Embryophyta</taxon>
        <taxon>Tracheophyta</taxon>
        <taxon>Spermatophyta</taxon>
        <taxon>Magnoliopsida</taxon>
        <taxon>eudicotyledons</taxon>
        <taxon>Gunneridae</taxon>
        <taxon>Pentapetalae</taxon>
        <taxon>asterids</taxon>
        <taxon>campanulids</taxon>
        <taxon>Apiales</taxon>
        <taxon>Apiaceae</taxon>
        <taxon>Apioideae</taxon>
        <taxon>apioid superclade</taxon>
        <taxon>Tordylieae</taxon>
        <taxon>Tordyliinae</taxon>
        <taxon>Heracleum</taxon>
    </lineage>
</organism>
<feature type="region of interest" description="Disordered" evidence="3">
    <location>
        <begin position="1"/>
        <end position="111"/>
    </location>
</feature>
<evidence type="ECO:0000256" key="1">
    <source>
        <dbReference type="ARBA" id="ARBA00023054"/>
    </source>
</evidence>
<feature type="compositionally biased region" description="Basic residues" evidence="3">
    <location>
        <begin position="952"/>
        <end position="961"/>
    </location>
</feature>
<feature type="coiled-coil region" evidence="2">
    <location>
        <begin position="434"/>
        <end position="524"/>
    </location>
</feature>
<feature type="region of interest" description="Disordered" evidence="3">
    <location>
        <begin position="894"/>
        <end position="961"/>
    </location>
</feature>
<feature type="coiled-coil region" evidence="2">
    <location>
        <begin position="284"/>
        <end position="401"/>
    </location>
</feature>
<feature type="compositionally biased region" description="Low complexity" evidence="3">
    <location>
        <begin position="1"/>
        <end position="15"/>
    </location>
</feature>
<dbReference type="PANTHER" id="PTHR23160:SF20">
    <property type="entry name" value="OS02G0439200 PROTEIN"/>
    <property type="match status" value="1"/>
</dbReference>
<dbReference type="GO" id="GO:0007131">
    <property type="term" value="P:reciprocal meiotic recombination"/>
    <property type="evidence" value="ECO:0007669"/>
    <property type="project" value="TreeGrafter"/>
</dbReference>
<dbReference type="PANTHER" id="PTHR23160">
    <property type="entry name" value="SYNAPTONEMAL COMPLEX PROTEIN-RELATED"/>
    <property type="match status" value="1"/>
</dbReference>
<evidence type="ECO:0000256" key="3">
    <source>
        <dbReference type="SAM" id="MobiDB-lite"/>
    </source>
</evidence>
<accession>A0AAD8HF55</accession>
<reference evidence="4" key="1">
    <citation type="submission" date="2023-02" db="EMBL/GenBank/DDBJ databases">
        <title>Genome of toxic invasive species Heracleum sosnowskyi carries increased number of genes despite the absence of recent whole-genome duplications.</title>
        <authorList>
            <person name="Schelkunov M."/>
            <person name="Shtratnikova V."/>
            <person name="Makarenko M."/>
            <person name="Klepikova A."/>
            <person name="Omelchenko D."/>
            <person name="Novikova G."/>
            <person name="Obukhova E."/>
            <person name="Bogdanov V."/>
            <person name="Penin A."/>
            <person name="Logacheva M."/>
        </authorList>
    </citation>
    <scope>NUCLEOTIDE SEQUENCE</scope>
    <source>
        <strain evidence="4">Hsosn_3</strain>
        <tissue evidence="4">Leaf</tissue>
    </source>
</reference>
<evidence type="ECO:0000313" key="4">
    <source>
        <dbReference type="EMBL" id="KAK1366335.1"/>
    </source>
</evidence>
<evidence type="ECO:0000313" key="5">
    <source>
        <dbReference type="Proteomes" id="UP001237642"/>
    </source>
</evidence>
<gene>
    <name evidence="4" type="ORF">POM88_041896</name>
</gene>
<comment type="caution">
    <text evidence="4">The sequence shown here is derived from an EMBL/GenBank/DDBJ whole genome shotgun (WGS) entry which is preliminary data.</text>
</comment>
<keyword evidence="1 2" id="KW-0175">Coiled coil</keyword>
<evidence type="ECO:0000256" key="2">
    <source>
        <dbReference type="SAM" id="Coils"/>
    </source>
</evidence>
<feature type="coiled-coil region" evidence="2">
    <location>
        <begin position="553"/>
        <end position="799"/>
    </location>
</feature>
<protein>
    <submittedName>
        <fullName evidence="4">WEB family protein, chloroplastic</fullName>
    </submittedName>
</protein>
<dbReference type="Proteomes" id="UP001237642">
    <property type="component" value="Unassembled WGS sequence"/>
</dbReference>
<keyword evidence="5" id="KW-1185">Reference proteome</keyword>
<reference evidence="4" key="2">
    <citation type="submission" date="2023-05" db="EMBL/GenBank/DDBJ databases">
        <authorList>
            <person name="Schelkunov M.I."/>
        </authorList>
    </citation>
    <scope>NUCLEOTIDE SEQUENCE</scope>
    <source>
        <strain evidence="4">Hsosn_3</strain>
        <tissue evidence="4">Leaf</tissue>
    </source>
</reference>